<dbReference type="KEGG" id="pca:Pcar_2488"/>
<dbReference type="EMBL" id="CP000142">
    <property type="protein sequence ID" value="ABA89727.1"/>
    <property type="molecule type" value="Genomic_DNA"/>
</dbReference>
<proteinExistence type="predicted"/>
<dbReference type="InterPro" id="IPR015946">
    <property type="entry name" value="KH_dom-like_a/b"/>
</dbReference>
<dbReference type="eggNOG" id="COG1765">
    <property type="taxonomic scope" value="Bacteria"/>
</dbReference>
<dbReference type="STRING" id="338963.Pcar_2488"/>
<dbReference type="HOGENOM" id="CLU_100275_2_0_7"/>
<dbReference type="Gene3D" id="3.30.300.20">
    <property type="match status" value="1"/>
</dbReference>
<dbReference type="InterPro" id="IPR003718">
    <property type="entry name" value="OsmC/Ohr_fam"/>
</dbReference>
<protein>
    <submittedName>
        <fullName evidence="1">OsmC family protein</fullName>
    </submittedName>
</protein>
<dbReference type="SUPFAM" id="SSF82784">
    <property type="entry name" value="OsmC-like"/>
    <property type="match status" value="1"/>
</dbReference>
<dbReference type="InterPro" id="IPR036102">
    <property type="entry name" value="OsmC/Ohrsf"/>
</dbReference>
<keyword evidence="2" id="KW-1185">Reference proteome</keyword>
<dbReference type="Pfam" id="PF02566">
    <property type="entry name" value="OsmC"/>
    <property type="match status" value="1"/>
</dbReference>
<dbReference type="PANTHER" id="PTHR35368">
    <property type="entry name" value="HYDROPEROXIDE REDUCTASE"/>
    <property type="match status" value="1"/>
</dbReference>
<dbReference type="InterPro" id="IPR052924">
    <property type="entry name" value="OsmC/Ohr_hydroprdx_reductase"/>
</dbReference>
<evidence type="ECO:0000313" key="1">
    <source>
        <dbReference type="EMBL" id="ABA89727.1"/>
    </source>
</evidence>
<reference evidence="2" key="1">
    <citation type="submission" date="2005-10" db="EMBL/GenBank/DDBJ databases">
        <title>Complete sequence of Pelobacter carbinolicus DSM 2380.</title>
        <authorList>
            <person name="Copeland A."/>
            <person name="Lucas S."/>
            <person name="Lapidus A."/>
            <person name="Barry K."/>
            <person name="Detter J.C."/>
            <person name="Glavina T."/>
            <person name="Hammon N."/>
            <person name="Israni S."/>
            <person name="Pitluck S."/>
            <person name="Chertkov O."/>
            <person name="Schmutz J."/>
            <person name="Larimer F."/>
            <person name="Land M."/>
            <person name="Kyrpides N."/>
            <person name="Ivanova N."/>
            <person name="Richardson P."/>
        </authorList>
    </citation>
    <scope>NUCLEOTIDE SEQUENCE [LARGE SCALE GENOMIC DNA]</scope>
    <source>
        <strain evidence="2">DSM 2380 / NBRC 103641 / GraBd1</strain>
    </source>
</reference>
<sequence length="202" mass="22520">MEARKPQEMDMKGKQTCINGVDIEQLRQNISNIEKDPSLAHCQFRATNRWQGGGHSQTVIHDFHGAGQEITHRHDFRMDADEPPLLLGEDIGANPVEYVLTALSACLTTSLIYLAAAQGITLREVESDLEGDLDIRGFLGLSEEVRNGYEHIRVNFRIKADAPQEKIEELIRLAVQRSPVFDVVSNPIPVSVKGEKVVETAH</sequence>
<dbReference type="AlphaFoldDB" id="Q3A1N0"/>
<accession>Q3A1N0</accession>
<reference evidence="1 2" key="2">
    <citation type="journal article" date="2012" name="BMC Genomics">
        <title>The genome of Pelobacter carbinolicus reveals surprising metabolic capabilities and physiological features.</title>
        <authorList>
            <person name="Aklujkar M."/>
            <person name="Haveman S.A."/>
            <person name="Didonato R.Jr."/>
            <person name="Chertkov O."/>
            <person name="Han C.S."/>
            <person name="Land M.L."/>
            <person name="Brown P."/>
            <person name="Lovley D.R."/>
        </authorList>
    </citation>
    <scope>NUCLEOTIDE SEQUENCE [LARGE SCALE GENOMIC DNA]</scope>
    <source>
        <strain evidence="2">DSM 2380 / NBRC 103641 / GraBd1</strain>
    </source>
</reference>
<name>Q3A1N0_SYNC1</name>
<gene>
    <name evidence="1" type="ordered locus">Pcar_2488</name>
</gene>
<dbReference type="Proteomes" id="UP000002534">
    <property type="component" value="Chromosome"/>
</dbReference>
<organism evidence="1 2">
    <name type="scientific">Syntrophotalea carbinolica (strain DSM 2380 / NBRC 103641 / GraBd1)</name>
    <name type="common">Pelobacter carbinolicus</name>
    <dbReference type="NCBI Taxonomy" id="338963"/>
    <lineage>
        <taxon>Bacteria</taxon>
        <taxon>Pseudomonadati</taxon>
        <taxon>Thermodesulfobacteriota</taxon>
        <taxon>Desulfuromonadia</taxon>
        <taxon>Desulfuromonadales</taxon>
        <taxon>Syntrophotaleaceae</taxon>
        <taxon>Syntrophotalea</taxon>
    </lineage>
</organism>
<evidence type="ECO:0000313" key="2">
    <source>
        <dbReference type="Proteomes" id="UP000002534"/>
    </source>
</evidence>
<dbReference type="PANTHER" id="PTHR35368:SF1">
    <property type="entry name" value="HYDROPEROXIDE REDUCTASE"/>
    <property type="match status" value="1"/>
</dbReference>